<reference evidence="12 13" key="1">
    <citation type="submission" date="2016-10" db="EMBL/GenBank/DDBJ databases">
        <authorList>
            <person name="de Groot N.N."/>
        </authorList>
    </citation>
    <scope>NUCLEOTIDE SEQUENCE [LARGE SCALE GENOMIC DNA]</scope>
    <source>
        <strain evidence="12 13">DSM 21039</strain>
    </source>
</reference>
<dbReference type="PROSITE" id="PS52016">
    <property type="entry name" value="TONB_DEPENDENT_REC_3"/>
    <property type="match status" value="1"/>
</dbReference>
<dbReference type="InterPro" id="IPR039426">
    <property type="entry name" value="TonB-dep_rcpt-like"/>
</dbReference>
<dbReference type="NCBIfam" id="TIGR04056">
    <property type="entry name" value="OMP_RagA_SusC"/>
    <property type="match status" value="1"/>
</dbReference>
<feature type="domain" description="TonB-dependent receptor-like beta-barrel" evidence="10">
    <location>
        <begin position="442"/>
        <end position="1014"/>
    </location>
</feature>
<evidence type="ECO:0000259" key="10">
    <source>
        <dbReference type="Pfam" id="PF00593"/>
    </source>
</evidence>
<dbReference type="Pfam" id="PF07715">
    <property type="entry name" value="Plug"/>
    <property type="match status" value="1"/>
</dbReference>
<dbReference type="OrthoDB" id="9768177at2"/>
<keyword evidence="3 8" id="KW-1134">Transmembrane beta strand</keyword>
<evidence type="ECO:0000313" key="13">
    <source>
        <dbReference type="Proteomes" id="UP000198984"/>
    </source>
</evidence>
<dbReference type="InterPro" id="IPR008969">
    <property type="entry name" value="CarboxyPept-like_regulatory"/>
</dbReference>
<keyword evidence="2 8" id="KW-0813">Transport</keyword>
<dbReference type="GO" id="GO:0009279">
    <property type="term" value="C:cell outer membrane"/>
    <property type="evidence" value="ECO:0007669"/>
    <property type="project" value="UniProtKB-SubCell"/>
</dbReference>
<keyword evidence="7 8" id="KW-0998">Cell outer membrane</keyword>
<name>A0A1H7VW50_9BACT</name>
<comment type="similarity">
    <text evidence="8 9">Belongs to the TonB-dependent receptor family.</text>
</comment>
<evidence type="ECO:0000256" key="5">
    <source>
        <dbReference type="ARBA" id="ARBA00023077"/>
    </source>
</evidence>
<dbReference type="Pfam" id="PF00593">
    <property type="entry name" value="TonB_dep_Rec_b-barrel"/>
    <property type="match status" value="1"/>
</dbReference>
<dbReference type="SUPFAM" id="SSF56935">
    <property type="entry name" value="Porins"/>
    <property type="match status" value="1"/>
</dbReference>
<evidence type="ECO:0000256" key="3">
    <source>
        <dbReference type="ARBA" id="ARBA00022452"/>
    </source>
</evidence>
<dbReference type="InterPro" id="IPR023996">
    <property type="entry name" value="TonB-dep_OMP_SusC/RagA"/>
</dbReference>
<dbReference type="InterPro" id="IPR012910">
    <property type="entry name" value="Plug_dom"/>
</dbReference>
<keyword evidence="4 8" id="KW-0812">Transmembrane</keyword>
<dbReference type="Pfam" id="PF13715">
    <property type="entry name" value="CarbopepD_reg_2"/>
    <property type="match status" value="1"/>
</dbReference>
<organism evidence="12 13">
    <name type="scientific">Chitinophaga rupis</name>
    <dbReference type="NCBI Taxonomy" id="573321"/>
    <lineage>
        <taxon>Bacteria</taxon>
        <taxon>Pseudomonadati</taxon>
        <taxon>Bacteroidota</taxon>
        <taxon>Chitinophagia</taxon>
        <taxon>Chitinophagales</taxon>
        <taxon>Chitinophagaceae</taxon>
        <taxon>Chitinophaga</taxon>
    </lineage>
</organism>
<dbReference type="Proteomes" id="UP000198984">
    <property type="component" value="Unassembled WGS sequence"/>
</dbReference>
<dbReference type="Gene3D" id="2.60.40.1120">
    <property type="entry name" value="Carboxypeptidase-like, regulatory domain"/>
    <property type="match status" value="1"/>
</dbReference>
<dbReference type="STRING" id="573321.SAMN04488505_103457"/>
<evidence type="ECO:0000259" key="11">
    <source>
        <dbReference type="Pfam" id="PF07715"/>
    </source>
</evidence>
<dbReference type="NCBIfam" id="TIGR04057">
    <property type="entry name" value="SusC_RagA_signa"/>
    <property type="match status" value="1"/>
</dbReference>
<keyword evidence="13" id="KW-1185">Reference proteome</keyword>
<accession>A0A1H7VW50</accession>
<dbReference type="SUPFAM" id="SSF49464">
    <property type="entry name" value="Carboxypeptidase regulatory domain-like"/>
    <property type="match status" value="1"/>
</dbReference>
<dbReference type="EMBL" id="FOBB01000003">
    <property type="protein sequence ID" value="SEM13045.1"/>
    <property type="molecule type" value="Genomic_DNA"/>
</dbReference>
<dbReference type="RefSeq" id="WP_089913273.1">
    <property type="nucleotide sequence ID" value="NZ_FOBB01000003.1"/>
</dbReference>
<gene>
    <name evidence="12" type="ORF">SAMN04488505_103457</name>
</gene>
<comment type="subcellular location">
    <subcellularLocation>
        <location evidence="1 8">Cell outer membrane</location>
        <topology evidence="1 8">Multi-pass membrane protein</topology>
    </subcellularLocation>
</comment>
<evidence type="ECO:0000256" key="8">
    <source>
        <dbReference type="PROSITE-ProRule" id="PRU01360"/>
    </source>
</evidence>
<dbReference type="Gene3D" id="2.40.170.20">
    <property type="entry name" value="TonB-dependent receptor, beta-barrel domain"/>
    <property type="match status" value="1"/>
</dbReference>
<feature type="domain" description="TonB-dependent receptor plug" evidence="11">
    <location>
        <begin position="147"/>
        <end position="251"/>
    </location>
</feature>
<evidence type="ECO:0000256" key="4">
    <source>
        <dbReference type="ARBA" id="ARBA00022692"/>
    </source>
</evidence>
<evidence type="ECO:0000256" key="6">
    <source>
        <dbReference type="ARBA" id="ARBA00023136"/>
    </source>
</evidence>
<dbReference type="Gene3D" id="2.170.130.10">
    <property type="entry name" value="TonB-dependent receptor, plug domain"/>
    <property type="match status" value="1"/>
</dbReference>
<protein>
    <submittedName>
        <fullName evidence="12">TonB-linked outer membrane protein, SusC/RagA family</fullName>
    </submittedName>
</protein>
<sequence length="1056" mass="114635">MKFFYSGGDQLPSRQGGPRYPLSFSLFHVIFFSTRLRPLALLVVSLLCLQAAVFAQSPVSGTVKSSEGEMLPGATVVVKGKQVSASTNNEGKFTIQAAAGDILVVSYIGYASKETPVTGAADYTITLQSTNIGMNEVVVIGYQSVRKKDLTGATAPVNIKNSSAVTANSAAEALQGLVPGVTVRNGGAPGQNPVVEIRGVASFVTSAPLYVIDGMIAAANSTINTNDIESMQVLKDASAAAIYGSQAANGVIIITTRKGRSGPAKVSFSAKYGVQEIPKRWDVMDAGQYLKTAQTQYANSGQALPPGIAAQLTNNTINTDWQDAIYRTGNTQDYNIGVSGGGSSGSYLISGSYFKNKGVLQANDFDRTSLRINTEAKKGRLTVGENMVLSYTSGRNPMGGINAFYEAPQMLPIIAVQSDMYKSIPNNPGGWGIGTTEIPTYANNYLAVAALDKGNFNYSKIVGNAYVDFKITDWLSYRLNGGLEASFDFAKEVRDTGIWRYANQPAATFVTEERSQFTNMLLEHTLNFNKTIGVHNINGVVGYSYRQQKREFTNGSRTGLQNIGGQTFTTITSGLGISSAGSGTSEFYRIQGFLGRLNYSYADKYLVTFSGRIDQDSRFGANYQTGKFYSASAAWRISKESFFNVNWISDLKLRASYGVLGISDALSSIGGSWPTLGYINRSPRAVYGVDQNPVGGAYQAIIANPNLRWEKRKATNIGLDASLLNNRIDVTLELYNNRSEDVLVDVPLGYYLGTADSKIVDNAASIRNRGVEFSITYRHNEGPFKWDLGINGTTIQNRVIGVGNQGVGVDYVDVTNITFVRSKIGNAMSSWYMLKAEGLFQNQDEINNYKNKSGTVIQPQAKPGDVKYLDNNGDGQINNDDRVFVGSPWPKFQGGAQFNASYKQFSLNLQVVGVFGYKVYNDIRRVLDGYQTTNFRTDINPWTPDNTNTSDPRLGIEVGDAGISSNNYANSSRWLENGSYARIRNLELGYSLPESLLKKANIATARVYVSGQNLVTFTGYKGLDPDVKGSGLQLRGFDNGNWPASRIISFGVQCEF</sequence>
<evidence type="ECO:0000313" key="12">
    <source>
        <dbReference type="EMBL" id="SEM13045.1"/>
    </source>
</evidence>
<proteinExistence type="inferred from homology"/>
<evidence type="ECO:0000256" key="1">
    <source>
        <dbReference type="ARBA" id="ARBA00004571"/>
    </source>
</evidence>
<keyword evidence="6 8" id="KW-0472">Membrane</keyword>
<evidence type="ECO:0000256" key="2">
    <source>
        <dbReference type="ARBA" id="ARBA00022448"/>
    </source>
</evidence>
<evidence type="ECO:0000256" key="7">
    <source>
        <dbReference type="ARBA" id="ARBA00023237"/>
    </source>
</evidence>
<dbReference type="InterPro" id="IPR037066">
    <property type="entry name" value="Plug_dom_sf"/>
</dbReference>
<dbReference type="InterPro" id="IPR000531">
    <property type="entry name" value="Beta-barrel_TonB"/>
</dbReference>
<evidence type="ECO:0000256" key="9">
    <source>
        <dbReference type="RuleBase" id="RU003357"/>
    </source>
</evidence>
<keyword evidence="5 9" id="KW-0798">TonB box</keyword>
<dbReference type="InterPro" id="IPR023997">
    <property type="entry name" value="TonB-dep_OMP_SusC/RagA_CS"/>
</dbReference>
<dbReference type="AlphaFoldDB" id="A0A1H7VW50"/>
<dbReference type="InterPro" id="IPR036942">
    <property type="entry name" value="Beta-barrel_TonB_sf"/>
</dbReference>